<accession>A0A7X0EDN0</accession>
<feature type="transmembrane region" description="Helical" evidence="6">
    <location>
        <begin position="81"/>
        <end position="103"/>
    </location>
</feature>
<feature type="domain" description="GtrA/DPMS transmembrane" evidence="7">
    <location>
        <begin position="52"/>
        <end position="162"/>
    </location>
</feature>
<organism evidence="8 9">
    <name type="scientific">Nitrospirillum iridis</name>
    <dbReference type="NCBI Taxonomy" id="765888"/>
    <lineage>
        <taxon>Bacteria</taxon>
        <taxon>Pseudomonadati</taxon>
        <taxon>Pseudomonadota</taxon>
        <taxon>Alphaproteobacteria</taxon>
        <taxon>Rhodospirillales</taxon>
        <taxon>Azospirillaceae</taxon>
        <taxon>Nitrospirillum</taxon>
    </lineage>
</organism>
<dbReference type="InterPro" id="IPR007267">
    <property type="entry name" value="GtrA_DPMS_TM"/>
</dbReference>
<dbReference type="Pfam" id="PF04138">
    <property type="entry name" value="GtrA_DPMS_TM"/>
    <property type="match status" value="1"/>
</dbReference>
<evidence type="ECO:0000256" key="3">
    <source>
        <dbReference type="ARBA" id="ARBA00022692"/>
    </source>
</evidence>
<evidence type="ECO:0000313" key="9">
    <source>
        <dbReference type="Proteomes" id="UP000539175"/>
    </source>
</evidence>
<sequence>MGEEQAGCQGTDVAMPWMGGKVPPAVSRFLPARFRDLLADEAKSRQLFEFARFVVVGIGNTLFGYAIFALLLLTLGDHRMALAIATVIGVLFNFLTTGGIVFGSRQIHRLPFFIVGYAVCFVINLWALDYLNHGGVPAIWGQLILLPVMVVLSFCINKFIVFRGIR</sequence>
<comment type="caution">
    <text evidence="8">The sequence shown here is derived from an EMBL/GenBank/DDBJ whole genome shotgun (WGS) entry which is preliminary data.</text>
</comment>
<gene>
    <name evidence="8" type="ORF">FHS74_003496</name>
</gene>
<dbReference type="GO" id="GO:0005886">
    <property type="term" value="C:plasma membrane"/>
    <property type="evidence" value="ECO:0007669"/>
    <property type="project" value="TreeGrafter"/>
</dbReference>
<evidence type="ECO:0000259" key="7">
    <source>
        <dbReference type="Pfam" id="PF04138"/>
    </source>
</evidence>
<evidence type="ECO:0000256" key="6">
    <source>
        <dbReference type="SAM" id="Phobius"/>
    </source>
</evidence>
<keyword evidence="9" id="KW-1185">Reference proteome</keyword>
<dbReference type="PANTHER" id="PTHR38459:SF1">
    <property type="entry name" value="PROPHAGE BACTOPRENOL-LINKED GLUCOSE TRANSLOCASE HOMOLOG"/>
    <property type="match status" value="1"/>
</dbReference>
<proteinExistence type="inferred from homology"/>
<evidence type="ECO:0000256" key="5">
    <source>
        <dbReference type="ARBA" id="ARBA00023136"/>
    </source>
</evidence>
<reference evidence="8 9" key="1">
    <citation type="submission" date="2020-08" db="EMBL/GenBank/DDBJ databases">
        <title>Genomic Encyclopedia of Type Strains, Phase IV (KMG-IV): sequencing the most valuable type-strain genomes for metagenomic binning, comparative biology and taxonomic classification.</title>
        <authorList>
            <person name="Goeker M."/>
        </authorList>
    </citation>
    <scope>NUCLEOTIDE SEQUENCE [LARGE SCALE GENOMIC DNA]</scope>
    <source>
        <strain evidence="8 9">DSM 22198</strain>
    </source>
</reference>
<name>A0A7X0EDN0_9PROT</name>
<evidence type="ECO:0000256" key="2">
    <source>
        <dbReference type="ARBA" id="ARBA00009399"/>
    </source>
</evidence>
<dbReference type="InterPro" id="IPR051401">
    <property type="entry name" value="GtrA_CellWall_Glycosyl"/>
</dbReference>
<dbReference type="EMBL" id="JACIIZ010000009">
    <property type="protein sequence ID" value="MBB6252928.1"/>
    <property type="molecule type" value="Genomic_DNA"/>
</dbReference>
<feature type="transmembrane region" description="Helical" evidence="6">
    <location>
        <begin position="53"/>
        <end position="75"/>
    </location>
</feature>
<keyword evidence="3 6" id="KW-0812">Transmembrane</keyword>
<dbReference type="PANTHER" id="PTHR38459">
    <property type="entry name" value="PROPHAGE BACTOPRENOL-LINKED GLUCOSE TRANSLOCASE HOMOLOG"/>
    <property type="match status" value="1"/>
</dbReference>
<protein>
    <submittedName>
        <fullName evidence="8">Putative flippase GtrA</fullName>
    </submittedName>
</protein>
<dbReference type="GO" id="GO:0000271">
    <property type="term" value="P:polysaccharide biosynthetic process"/>
    <property type="evidence" value="ECO:0007669"/>
    <property type="project" value="InterPro"/>
</dbReference>
<evidence type="ECO:0000313" key="8">
    <source>
        <dbReference type="EMBL" id="MBB6252928.1"/>
    </source>
</evidence>
<keyword evidence="5 6" id="KW-0472">Membrane</keyword>
<dbReference type="AlphaFoldDB" id="A0A7X0EDN0"/>
<comment type="subcellular location">
    <subcellularLocation>
        <location evidence="1">Membrane</location>
        <topology evidence="1">Multi-pass membrane protein</topology>
    </subcellularLocation>
</comment>
<feature type="transmembrane region" description="Helical" evidence="6">
    <location>
        <begin position="139"/>
        <end position="161"/>
    </location>
</feature>
<dbReference type="RefSeq" id="WP_184802807.1">
    <property type="nucleotide sequence ID" value="NZ_JACIIZ010000009.1"/>
</dbReference>
<feature type="transmembrane region" description="Helical" evidence="6">
    <location>
        <begin position="110"/>
        <end position="127"/>
    </location>
</feature>
<evidence type="ECO:0000256" key="4">
    <source>
        <dbReference type="ARBA" id="ARBA00022989"/>
    </source>
</evidence>
<evidence type="ECO:0000256" key="1">
    <source>
        <dbReference type="ARBA" id="ARBA00004141"/>
    </source>
</evidence>
<dbReference type="Proteomes" id="UP000539175">
    <property type="component" value="Unassembled WGS sequence"/>
</dbReference>
<comment type="similarity">
    <text evidence="2">Belongs to the GtrA family.</text>
</comment>
<keyword evidence="4 6" id="KW-1133">Transmembrane helix</keyword>